<comment type="caution">
    <text evidence="2">The sequence shown here is derived from an EMBL/GenBank/DDBJ whole genome shotgun (WGS) entry which is preliminary data.</text>
</comment>
<evidence type="ECO:0000256" key="1">
    <source>
        <dbReference type="SAM" id="MobiDB-lite"/>
    </source>
</evidence>
<dbReference type="Proteomes" id="UP000037136">
    <property type="component" value="Unassembled WGS sequence"/>
</dbReference>
<evidence type="ECO:0000313" key="3">
    <source>
        <dbReference type="Proteomes" id="UP000037136"/>
    </source>
</evidence>
<organism evidence="2 3">
    <name type="scientific">Ophiocordyceps unilateralis</name>
    <name type="common">Zombie-ant fungus</name>
    <name type="synonym">Torrubia unilateralis</name>
    <dbReference type="NCBI Taxonomy" id="268505"/>
    <lineage>
        <taxon>Eukaryota</taxon>
        <taxon>Fungi</taxon>
        <taxon>Dikarya</taxon>
        <taxon>Ascomycota</taxon>
        <taxon>Pezizomycotina</taxon>
        <taxon>Sordariomycetes</taxon>
        <taxon>Hypocreomycetidae</taxon>
        <taxon>Hypocreales</taxon>
        <taxon>Ophiocordycipitaceae</taxon>
        <taxon>Ophiocordyceps</taxon>
    </lineage>
</organism>
<evidence type="ECO:0000313" key="2">
    <source>
        <dbReference type="EMBL" id="PFH63140.1"/>
    </source>
</evidence>
<protein>
    <submittedName>
        <fullName evidence="2">Uncharacterized protein</fullName>
    </submittedName>
</protein>
<name>A0A2A9PRY6_OPHUN</name>
<dbReference type="AlphaFoldDB" id="A0A2A9PRY6"/>
<dbReference type="EMBL" id="LAZP02000008">
    <property type="protein sequence ID" value="PFH63140.1"/>
    <property type="molecule type" value="Genomic_DNA"/>
</dbReference>
<keyword evidence="3" id="KW-1185">Reference proteome</keyword>
<reference evidence="2 3" key="1">
    <citation type="journal article" date="2015" name="BMC Genomics">
        <title>Gene expression during zombie ant biting behavior reflects the complexity underlying fungal parasitic behavioral manipulation.</title>
        <authorList>
            <person name="de Bekker C."/>
            <person name="Ohm R.A."/>
            <person name="Loreto R.G."/>
            <person name="Sebastian A."/>
            <person name="Albert I."/>
            <person name="Merrow M."/>
            <person name="Brachmann A."/>
            <person name="Hughes D.P."/>
        </authorList>
    </citation>
    <scope>NUCLEOTIDE SEQUENCE [LARGE SCALE GENOMIC DNA]</scope>
    <source>
        <strain evidence="2 3">SC16a</strain>
    </source>
</reference>
<feature type="region of interest" description="Disordered" evidence="1">
    <location>
        <begin position="163"/>
        <end position="188"/>
    </location>
</feature>
<sequence>MHTPNKGGWNKRHLYLLPAAVPNSGTPAAPVLLPAKSHPTHHLRSLLPSPFAPAPALHPPPSCYHPSLPLSPLSLSLSLTHAHTHTHTHTHALFPLSSLQRCFSSYPSSGRRPVVSSVGENKPFLHSCSSPLFSLLRRNHRPPPLLPSPRAIAALAPACGGPPPSTTAFPLPNGGSRRTSRRARRSLPPTIRRPALAIVLANDTDASPSFYIPVRNKTTPHLASRIPRYPAP</sequence>
<accession>A0A2A9PRY6</accession>
<proteinExistence type="predicted"/>
<gene>
    <name evidence="2" type="ORF">XA68_17784</name>
</gene>
<reference evidence="2 3" key="2">
    <citation type="journal article" date="2017" name="Sci. Rep.">
        <title>Ant-infecting Ophiocordyceps genomes reveal a high diversity of potential behavioral manipulation genes and a possible major role for enterotoxins.</title>
        <authorList>
            <person name="de Bekker C."/>
            <person name="Ohm R.A."/>
            <person name="Evans H.C."/>
            <person name="Brachmann A."/>
            <person name="Hughes D.P."/>
        </authorList>
    </citation>
    <scope>NUCLEOTIDE SEQUENCE [LARGE SCALE GENOMIC DNA]</scope>
    <source>
        <strain evidence="2 3">SC16a</strain>
    </source>
</reference>